<evidence type="ECO:0000313" key="4">
    <source>
        <dbReference type="Proteomes" id="UP000249254"/>
    </source>
</evidence>
<dbReference type="InterPro" id="IPR018376">
    <property type="entry name" value="Enoyl-CoA_hyd/isom_CS"/>
</dbReference>
<comment type="caution">
    <text evidence="3">The sequence shown here is derived from an EMBL/GenBank/DDBJ whole genome shotgun (WGS) entry which is preliminary data.</text>
</comment>
<gene>
    <name evidence="3" type="ORF">DJ017_04375</name>
</gene>
<dbReference type="OrthoDB" id="9777711at2"/>
<evidence type="ECO:0000256" key="1">
    <source>
        <dbReference type="ARBA" id="ARBA00005254"/>
    </source>
</evidence>
<dbReference type="InterPro" id="IPR029045">
    <property type="entry name" value="ClpP/crotonase-like_dom_sf"/>
</dbReference>
<dbReference type="SUPFAM" id="SSF52096">
    <property type="entry name" value="ClpP/crotonase"/>
    <property type="match status" value="1"/>
</dbReference>
<dbReference type="EMBL" id="QFYQ01000001">
    <property type="protein sequence ID" value="RAK53818.1"/>
    <property type="molecule type" value="Genomic_DNA"/>
</dbReference>
<dbReference type="PROSITE" id="PS00166">
    <property type="entry name" value="ENOYL_COA_HYDRATASE"/>
    <property type="match status" value="1"/>
</dbReference>
<dbReference type="CDD" id="cd06558">
    <property type="entry name" value="crotonase-like"/>
    <property type="match status" value="1"/>
</dbReference>
<dbReference type="Pfam" id="PF00378">
    <property type="entry name" value="ECH_1"/>
    <property type="match status" value="1"/>
</dbReference>
<name>A0A328ALT2_9CAUL</name>
<keyword evidence="3" id="KW-0413">Isomerase</keyword>
<dbReference type="InterPro" id="IPR001753">
    <property type="entry name" value="Enoyl-CoA_hydra/iso"/>
</dbReference>
<accession>A0A328ALT2</accession>
<reference evidence="4" key="1">
    <citation type="submission" date="2018-05" db="EMBL/GenBank/DDBJ databases">
        <authorList>
            <person name="Li X."/>
        </authorList>
    </citation>
    <scope>NUCLEOTIDE SEQUENCE [LARGE SCALE GENOMIC DNA]</scope>
    <source>
        <strain evidence="4">LX32</strain>
    </source>
</reference>
<keyword evidence="4" id="KW-1185">Reference proteome</keyword>
<dbReference type="GO" id="GO:0016853">
    <property type="term" value="F:isomerase activity"/>
    <property type="evidence" value="ECO:0007669"/>
    <property type="project" value="UniProtKB-KW"/>
</dbReference>
<evidence type="ECO:0000313" key="3">
    <source>
        <dbReference type="EMBL" id="RAK53818.1"/>
    </source>
</evidence>
<dbReference type="Gene3D" id="3.90.226.10">
    <property type="entry name" value="2-enoyl-CoA Hydratase, Chain A, domain 1"/>
    <property type="match status" value="1"/>
</dbReference>
<organism evidence="3 4">
    <name type="scientific">Phenylobacterium soli</name>
    <dbReference type="NCBI Taxonomy" id="2170551"/>
    <lineage>
        <taxon>Bacteria</taxon>
        <taxon>Pseudomonadati</taxon>
        <taxon>Pseudomonadota</taxon>
        <taxon>Alphaproteobacteria</taxon>
        <taxon>Caulobacterales</taxon>
        <taxon>Caulobacteraceae</taxon>
        <taxon>Phenylobacterium</taxon>
    </lineage>
</organism>
<sequence>MKSGFGDHVTAALDGHVAVVTINRPPHNFVSVEFMKDLADACEAADADDNVRAIVLQADGKSFCAGADFQASDDRVAAGMEGVNALYVHAVRLYSIEKPIVAAVQGAAVGAGLGLALVADFRVVSPEARFAANFVKLGFHPGFGISLALPRIVGEQKAALMMLTGRRIKGEEALAWGLADDMVEADALRGAALALAREIAENAPLAVVSTRKTLRGSLAAAIKAQTDIEHREQSVLRATEDFQEGIRSVNERRPGNFKGR</sequence>
<evidence type="ECO:0000256" key="2">
    <source>
        <dbReference type="RuleBase" id="RU003707"/>
    </source>
</evidence>
<proteinExistence type="inferred from homology"/>
<dbReference type="Proteomes" id="UP000249254">
    <property type="component" value="Unassembled WGS sequence"/>
</dbReference>
<dbReference type="AlphaFoldDB" id="A0A328ALT2"/>
<dbReference type="PANTHER" id="PTHR43802">
    <property type="entry name" value="ENOYL-COA HYDRATASE"/>
    <property type="match status" value="1"/>
</dbReference>
<protein>
    <submittedName>
        <fullName evidence="3">Enoyl-CoA hydratase/isomerase family protein</fullName>
    </submittedName>
</protein>
<comment type="similarity">
    <text evidence="1 2">Belongs to the enoyl-CoA hydratase/isomerase family.</text>
</comment>
<dbReference type="PANTHER" id="PTHR43802:SF1">
    <property type="entry name" value="IP11341P-RELATED"/>
    <property type="match status" value="1"/>
</dbReference>